<protein>
    <submittedName>
        <fullName evidence="6">DoxX family protein</fullName>
    </submittedName>
</protein>
<dbReference type="InterPro" id="IPR032808">
    <property type="entry name" value="DoxX"/>
</dbReference>
<evidence type="ECO:0000256" key="4">
    <source>
        <dbReference type="ARBA" id="ARBA00023136"/>
    </source>
</evidence>
<evidence type="ECO:0000256" key="3">
    <source>
        <dbReference type="ARBA" id="ARBA00022989"/>
    </source>
</evidence>
<comment type="caution">
    <text evidence="6">The sequence shown here is derived from an EMBL/GenBank/DDBJ whole genome shotgun (WGS) entry which is preliminary data.</text>
</comment>
<dbReference type="GO" id="GO:0016020">
    <property type="term" value="C:membrane"/>
    <property type="evidence" value="ECO:0007669"/>
    <property type="project" value="UniProtKB-SubCell"/>
</dbReference>
<evidence type="ECO:0000256" key="1">
    <source>
        <dbReference type="ARBA" id="ARBA00004141"/>
    </source>
</evidence>
<proteinExistence type="predicted"/>
<dbReference type="EMBL" id="QHKI01000050">
    <property type="protein sequence ID" value="RSM74769.1"/>
    <property type="molecule type" value="Genomic_DNA"/>
</dbReference>
<evidence type="ECO:0000256" key="5">
    <source>
        <dbReference type="SAM" id="Phobius"/>
    </source>
</evidence>
<accession>A0A428YXJ6</accession>
<feature type="transmembrane region" description="Helical" evidence="5">
    <location>
        <begin position="103"/>
        <end position="120"/>
    </location>
</feature>
<dbReference type="AlphaFoldDB" id="A0A428YXJ6"/>
<keyword evidence="4 5" id="KW-0472">Membrane</keyword>
<evidence type="ECO:0000313" key="7">
    <source>
        <dbReference type="Proteomes" id="UP000287547"/>
    </source>
</evidence>
<sequence length="135" mass="14292">MSDGTGTKGALLIVNIVLWLLQIALGAYFLYSAYMLFFEPGMVNKFNDIGFGQWLRYVTGVLETAGAIGLLIPGLSGLAALGLALVMVGASATEIFILANGDATLPLILLLASVVVAIFRRGDITRFVSRLSPGR</sequence>
<feature type="transmembrane region" description="Helical" evidence="5">
    <location>
        <begin position="12"/>
        <end position="34"/>
    </location>
</feature>
<dbReference type="RefSeq" id="WP_037272297.1">
    <property type="nucleotide sequence ID" value="NZ_QHKI01000050.1"/>
</dbReference>
<dbReference type="Proteomes" id="UP000287547">
    <property type="component" value="Unassembled WGS sequence"/>
</dbReference>
<evidence type="ECO:0000313" key="6">
    <source>
        <dbReference type="EMBL" id="RSM74769.1"/>
    </source>
</evidence>
<keyword evidence="3 5" id="KW-1133">Transmembrane helix</keyword>
<organism evidence="6 7">
    <name type="scientific">Kibdelosporangium aridum</name>
    <dbReference type="NCBI Taxonomy" id="2030"/>
    <lineage>
        <taxon>Bacteria</taxon>
        <taxon>Bacillati</taxon>
        <taxon>Actinomycetota</taxon>
        <taxon>Actinomycetes</taxon>
        <taxon>Pseudonocardiales</taxon>
        <taxon>Pseudonocardiaceae</taxon>
        <taxon>Kibdelosporangium</taxon>
    </lineage>
</organism>
<keyword evidence="2 5" id="KW-0812">Transmembrane</keyword>
<dbReference type="OrthoDB" id="3576439at2"/>
<comment type="subcellular location">
    <subcellularLocation>
        <location evidence="1">Membrane</location>
        <topology evidence="1">Multi-pass membrane protein</topology>
    </subcellularLocation>
</comment>
<gene>
    <name evidence="6" type="ORF">DMH04_39265</name>
</gene>
<name>A0A428YXJ6_KIBAR</name>
<evidence type="ECO:0000256" key="2">
    <source>
        <dbReference type="ARBA" id="ARBA00022692"/>
    </source>
</evidence>
<reference evidence="6 7" key="1">
    <citation type="submission" date="2018-05" db="EMBL/GenBank/DDBJ databases">
        <title>Evolution of GPA BGCs.</title>
        <authorList>
            <person name="Waglechner N."/>
            <person name="Wright G.D."/>
        </authorList>
    </citation>
    <scope>NUCLEOTIDE SEQUENCE [LARGE SCALE GENOMIC DNA]</scope>
    <source>
        <strain evidence="6 7">A82846</strain>
    </source>
</reference>
<dbReference type="Pfam" id="PF13564">
    <property type="entry name" value="DoxX_2"/>
    <property type="match status" value="1"/>
</dbReference>